<sequence>MVADPVTVAGTTVTSCRVCAHLSFVRKRMGGEWSLVWTPATVGIANGGLQQAGPRSHEGDQCNPYLERVREAKEETPVEERFARGRIKGDSVAGENSGEGHWWW</sequence>
<dbReference type="EMBL" id="CP039354">
    <property type="protein sequence ID" value="QCE11359.1"/>
    <property type="molecule type" value="Genomic_DNA"/>
</dbReference>
<organism evidence="1 2">
    <name type="scientific">Vigna unguiculata</name>
    <name type="common">Cowpea</name>
    <dbReference type="NCBI Taxonomy" id="3917"/>
    <lineage>
        <taxon>Eukaryota</taxon>
        <taxon>Viridiplantae</taxon>
        <taxon>Streptophyta</taxon>
        <taxon>Embryophyta</taxon>
        <taxon>Tracheophyta</taxon>
        <taxon>Spermatophyta</taxon>
        <taxon>Magnoliopsida</taxon>
        <taxon>eudicotyledons</taxon>
        <taxon>Gunneridae</taxon>
        <taxon>Pentapetalae</taxon>
        <taxon>rosids</taxon>
        <taxon>fabids</taxon>
        <taxon>Fabales</taxon>
        <taxon>Fabaceae</taxon>
        <taxon>Papilionoideae</taxon>
        <taxon>50 kb inversion clade</taxon>
        <taxon>NPAAA clade</taxon>
        <taxon>indigoferoid/millettioid clade</taxon>
        <taxon>Phaseoleae</taxon>
        <taxon>Vigna</taxon>
    </lineage>
</organism>
<dbReference type="AlphaFoldDB" id="A0A4D6NFP2"/>
<gene>
    <name evidence="1" type="ORF">DEO72_LG10g2592</name>
</gene>
<evidence type="ECO:0000313" key="2">
    <source>
        <dbReference type="Proteomes" id="UP000501690"/>
    </source>
</evidence>
<name>A0A4D6NFP2_VIGUN</name>
<dbReference type="Proteomes" id="UP000501690">
    <property type="component" value="Linkage Group LG10"/>
</dbReference>
<proteinExistence type="predicted"/>
<protein>
    <submittedName>
        <fullName evidence="1">Uncharacterized protein</fullName>
    </submittedName>
</protein>
<keyword evidence="2" id="KW-1185">Reference proteome</keyword>
<reference evidence="1 2" key="1">
    <citation type="submission" date="2019-04" db="EMBL/GenBank/DDBJ databases">
        <title>An improved genome assembly and genetic linkage map for asparagus bean, Vigna unguiculata ssp. sesquipedialis.</title>
        <authorList>
            <person name="Xia Q."/>
            <person name="Zhang R."/>
            <person name="Dong Y."/>
        </authorList>
    </citation>
    <scope>NUCLEOTIDE SEQUENCE [LARGE SCALE GENOMIC DNA]</scope>
    <source>
        <tissue evidence="1">Leaf</tissue>
    </source>
</reference>
<evidence type="ECO:0000313" key="1">
    <source>
        <dbReference type="EMBL" id="QCE11359.1"/>
    </source>
</evidence>
<accession>A0A4D6NFP2</accession>